<name>A0A8S5M0D2_9CAUD</name>
<sequence>MAYPANGIRANDLAVESIILAPSNDSATSLSKWQPFRIYSVTANLDGTLLINAEHISYQLRYIISMPFSASSPADAMLELSSHCVGDMPFNFATDKAGSGIYTQSVPASARNRLAGEDGSILDTYGGEYEWDRWAVRLLAARGSDNGVVVAYGKNLTALEQITSIETALTGVVPYYLEEGDGGVSRLLTLPERVISILGGTKYGRTVPLDLSGEFDQSPTDDQMRSRARAYLNANKITGPIVSLRAAFAPLWQTTEYSGIAPLEHVGLCDIVTIRHPGLGISAKAKVVRTEFDVLAERYNAIDLGESRRGLDSTIADLWKRRQ</sequence>
<dbReference type="NCBIfam" id="TIGR01665">
    <property type="entry name" value="put_anti_recept"/>
    <property type="match status" value="1"/>
</dbReference>
<dbReference type="InterPro" id="IPR007119">
    <property type="entry name" value="Phage_tail_spike_N"/>
</dbReference>
<reference evidence="1" key="1">
    <citation type="journal article" date="2021" name="Proc. Natl. Acad. Sci. U.S.A.">
        <title>A Catalog of Tens of Thousands of Viruses from Human Metagenomes Reveals Hidden Associations with Chronic Diseases.</title>
        <authorList>
            <person name="Tisza M.J."/>
            <person name="Buck C.B."/>
        </authorList>
    </citation>
    <scope>NUCLEOTIDE SEQUENCE</scope>
    <source>
        <strain evidence="1">CtM7c3</strain>
    </source>
</reference>
<dbReference type="EMBL" id="BK014785">
    <property type="protein sequence ID" value="DAD75511.1"/>
    <property type="molecule type" value="Genomic_DNA"/>
</dbReference>
<protein>
    <submittedName>
        <fullName evidence="1">Tail protein</fullName>
    </submittedName>
</protein>
<evidence type="ECO:0000313" key="1">
    <source>
        <dbReference type="EMBL" id="DAD75511.1"/>
    </source>
</evidence>
<organism evidence="1">
    <name type="scientific">Siphoviridae sp. ctM7c3</name>
    <dbReference type="NCBI Taxonomy" id="2826257"/>
    <lineage>
        <taxon>Viruses</taxon>
        <taxon>Duplodnaviria</taxon>
        <taxon>Heunggongvirae</taxon>
        <taxon>Uroviricota</taxon>
        <taxon>Caudoviricetes</taxon>
    </lineage>
</organism>
<accession>A0A8S5M0D2</accession>
<proteinExistence type="predicted"/>